<feature type="region of interest" description="Disordered" evidence="3">
    <location>
        <begin position="1"/>
        <end position="23"/>
    </location>
</feature>
<dbReference type="RefSeq" id="WP_317641822.1">
    <property type="nucleotide sequence ID" value="NZ_JAPMIV010000063.1"/>
</dbReference>
<name>A0ABU4DVI7_9DEIO</name>
<organism evidence="5 6">
    <name type="scientific">Deinococcus arenicola</name>
    <dbReference type="NCBI Taxonomy" id="2994950"/>
    <lineage>
        <taxon>Bacteria</taxon>
        <taxon>Thermotogati</taxon>
        <taxon>Deinococcota</taxon>
        <taxon>Deinococci</taxon>
        <taxon>Deinococcales</taxon>
        <taxon>Deinococcaceae</taxon>
        <taxon>Deinococcus</taxon>
    </lineage>
</organism>
<protein>
    <submittedName>
        <fullName evidence="5">AAA family ATPase</fullName>
    </submittedName>
</protein>
<sequence length="720" mass="80205">MLTPTDNDYGTRPEKVPERRGSLWSDPEAEIRNLPGIGHKLAKKVVEDLGDGSAQAAIVMVERNPYNLTDVDGIGFKKADRIAREAYDIGPDDIRRHEAGNRFILEMRGVLNEREFFAERVKLELRDQNLKEHGVELEEGHYWLPEELDAELQLERWMRGLPRGEALQLADLSEDQTAVLDRMGADDQQRLAVRAILANRVLCFTGGAGTGKTFCVAAAMDCGIRQRWSARGMAFAGKAADRMREALDAYGVMAEATTIHKALGFQKKSFTVDVLGEKLYVIDEASMLPNWLLWAVIKRLPEDAHLVLVGDPNQLPPIGYGTPFVDLLKHGAPHVHLEKNYRQQDQQGILHMAEGILNRSRPAPAECVEMHLYVAPANLDSLFDSLIQKHGGPDYEGWQVITYTNEVAERYNLRAQAIVNPGGVALFEYPLWKLGTGERNRPLYHAEVREGDKVIVVKNSTTLGIFNGQTGRVLGLTSKAKIVQRKNSVTGHWEEQIGDVMPHLLVDITGREVAVPEDEVEKFIQLGYVITVHKAQGSDWPRVIVMQPGKVRDDTARKFFYTASTRAKNHLCIVSGLRVVAWWTNAATDAPDVPSTLMKRLAKAKPMFPCLNCGTPVAHLPHDGICWDCVSSMEGGLLVDPADLKDYEPEPGPEFDAAIERNGHARPLLPSEWEDVKHSATPATWRTLRQSAPVAAAEPHQTGEDSERIAAQFRALDVVW</sequence>
<comment type="caution">
    <text evidence="5">The sequence shown here is derived from an EMBL/GenBank/DDBJ whole genome shotgun (WGS) entry which is preliminary data.</text>
</comment>
<dbReference type="InterPro" id="IPR050534">
    <property type="entry name" value="Coronavir_polyprotein_1ab"/>
</dbReference>
<dbReference type="CDD" id="cd17933">
    <property type="entry name" value="DEXSc_RecD-like"/>
    <property type="match status" value="1"/>
</dbReference>
<dbReference type="Gene3D" id="3.40.50.300">
    <property type="entry name" value="P-loop containing nucleotide triphosphate hydrolases"/>
    <property type="match status" value="2"/>
</dbReference>
<evidence type="ECO:0000256" key="3">
    <source>
        <dbReference type="SAM" id="MobiDB-lite"/>
    </source>
</evidence>
<dbReference type="Gene3D" id="1.10.10.2220">
    <property type="match status" value="1"/>
</dbReference>
<feature type="domain" description="Helix-hairpin-helix DNA-binding motif class 1" evidence="4">
    <location>
        <begin position="66"/>
        <end position="85"/>
    </location>
</feature>
<dbReference type="Pfam" id="PF14490">
    <property type="entry name" value="HHH_RecD2"/>
    <property type="match status" value="1"/>
</dbReference>
<evidence type="ECO:0000256" key="1">
    <source>
        <dbReference type="ARBA" id="ARBA00022741"/>
    </source>
</evidence>
<accession>A0ABU4DVI7</accession>
<evidence type="ECO:0000259" key="4">
    <source>
        <dbReference type="SMART" id="SM00278"/>
    </source>
</evidence>
<evidence type="ECO:0000256" key="2">
    <source>
        <dbReference type="ARBA" id="ARBA00022840"/>
    </source>
</evidence>
<dbReference type="InterPro" id="IPR003583">
    <property type="entry name" value="Hlx-hairpin-Hlx_DNA-bd_motif"/>
</dbReference>
<dbReference type="InterPro" id="IPR029493">
    <property type="entry name" value="RecD2-like_HHH"/>
</dbReference>
<reference evidence="5 6" key="1">
    <citation type="submission" date="2022-11" db="EMBL/GenBank/DDBJ databases">
        <title>Deinococcus ZS9-10, Low Temperature and Draught-tolerating, UV-resistant Bacteria from Continental Antarctica.</title>
        <authorList>
            <person name="Cheng L."/>
        </authorList>
    </citation>
    <scope>NUCLEOTIDE SEQUENCE [LARGE SCALE GENOMIC DNA]</scope>
    <source>
        <strain evidence="5 6">ZS9-10</strain>
    </source>
</reference>
<feature type="domain" description="Helix-hairpin-helix DNA-binding motif class 1" evidence="4">
    <location>
        <begin position="29"/>
        <end position="48"/>
    </location>
</feature>
<dbReference type="InterPro" id="IPR027417">
    <property type="entry name" value="P-loop_NTPase"/>
</dbReference>
<dbReference type="Pfam" id="PF13604">
    <property type="entry name" value="AAA_30"/>
    <property type="match status" value="1"/>
</dbReference>
<gene>
    <name evidence="5" type="ORF">ORD21_17880</name>
</gene>
<dbReference type="EMBL" id="JAPMIV010000063">
    <property type="protein sequence ID" value="MDV6376465.1"/>
    <property type="molecule type" value="Genomic_DNA"/>
</dbReference>
<dbReference type="PANTHER" id="PTHR43788:SF6">
    <property type="entry name" value="DNA HELICASE B"/>
    <property type="match status" value="1"/>
</dbReference>
<evidence type="ECO:0000313" key="5">
    <source>
        <dbReference type="EMBL" id="MDV6376465.1"/>
    </source>
</evidence>
<keyword evidence="2" id="KW-0067">ATP-binding</keyword>
<dbReference type="Gene3D" id="2.30.30.940">
    <property type="match status" value="1"/>
</dbReference>
<evidence type="ECO:0000313" key="6">
    <source>
        <dbReference type="Proteomes" id="UP001276150"/>
    </source>
</evidence>
<dbReference type="CDD" id="cd18809">
    <property type="entry name" value="SF1_C_RecD"/>
    <property type="match status" value="1"/>
</dbReference>
<dbReference type="Pfam" id="PF13538">
    <property type="entry name" value="UvrD_C_2"/>
    <property type="match status" value="1"/>
</dbReference>
<dbReference type="InterPro" id="IPR027785">
    <property type="entry name" value="UvrD-like_helicase_C"/>
</dbReference>
<dbReference type="Proteomes" id="UP001276150">
    <property type="component" value="Unassembled WGS sequence"/>
</dbReference>
<dbReference type="SUPFAM" id="SSF52540">
    <property type="entry name" value="P-loop containing nucleoside triphosphate hydrolases"/>
    <property type="match status" value="1"/>
</dbReference>
<feature type="compositionally biased region" description="Basic and acidic residues" evidence="3">
    <location>
        <begin position="9"/>
        <end position="21"/>
    </location>
</feature>
<keyword evidence="6" id="KW-1185">Reference proteome</keyword>
<proteinExistence type="predicted"/>
<keyword evidence="1" id="KW-0547">Nucleotide-binding</keyword>
<dbReference type="PANTHER" id="PTHR43788">
    <property type="entry name" value="DNA2/NAM7 HELICASE FAMILY MEMBER"/>
    <property type="match status" value="1"/>
</dbReference>
<dbReference type="SMART" id="SM00278">
    <property type="entry name" value="HhH1"/>
    <property type="match status" value="2"/>
</dbReference>